<gene>
    <name evidence="3" type="ORF">SAMN02745166_00248</name>
</gene>
<dbReference type="PANTHER" id="PTHR21248:SF12">
    <property type="entry name" value="CARDIOLIPIN SYNTHASE C"/>
    <property type="match status" value="1"/>
</dbReference>
<dbReference type="GO" id="GO:0032049">
    <property type="term" value="P:cardiolipin biosynthetic process"/>
    <property type="evidence" value="ECO:0007669"/>
    <property type="project" value="UniProtKB-ARBA"/>
</dbReference>
<protein>
    <submittedName>
        <fullName evidence="3">Phosphatidylserine/phosphatidylglycerophosphate/cardiolipin synthase</fullName>
    </submittedName>
</protein>
<dbReference type="SMART" id="SM00155">
    <property type="entry name" value="PLDc"/>
    <property type="match status" value="2"/>
</dbReference>
<evidence type="ECO:0000259" key="2">
    <source>
        <dbReference type="PROSITE" id="PS50035"/>
    </source>
</evidence>
<feature type="region of interest" description="Disordered" evidence="1">
    <location>
        <begin position="1"/>
        <end position="23"/>
    </location>
</feature>
<reference evidence="4" key="1">
    <citation type="submission" date="2017-02" db="EMBL/GenBank/DDBJ databases">
        <authorList>
            <person name="Varghese N."/>
            <person name="Submissions S."/>
        </authorList>
    </citation>
    <scope>NUCLEOTIDE SEQUENCE [LARGE SCALE GENOMIC DNA]</scope>
    <source>
        <strain evidence="4">ATCC 700200</strain>
    </source>
</reference>
<dbReference type="Pfam" id="PF13091">
    <property type="entry name" value="PLDc_2"/>
    <property type="match status" value="2"/>
</dbReference>
<dbReference type="SUPFAM" id="SSF56024">
    <property type="entry name" value="Phospholipase D/nuclease"/>
    <property type="match status" value="2"/>
</dbReference>
<dbReference type="AlphaFoldDB" id="A0A1T4WHJ7"/>
<dbReference type="GO" id="GO:0030572">
    <property type="term" value="F:phosphatidyltransferase activity"/>
    <property type="evidence" value="ECO:0007669"/>
    <property type="project" value="UniProtKB-ARBA"/>
</dbReference>
<dbReference type="CDD" id="cd09113">
    <property type="entry name" value="PLDc_ymdC_like_2"/>
    <property type="match status" value="1"/>
</dbReference>
<dbReference type="Proteomes" id="UP000190774">
    <property type="component" value="Unassembled WGS sequence"/>
</dbReference>
<name>A0A1T4WHJ7_9BACT</name>
<evidence type="ECO:0000313" key="4">
    <source>
        <dbReference type="Proteomes" id="UP000190774"/>
    </source>
</evidence>
<keyword evidence="4" id="KW-1185">Reference proteome</keyword>
<dbReference type="STRING" id="48467.SAMN02745166_00248"/>
<evidence type="ECO:0000313" key="3">
    <source>
        <dbReference type="EMBL" id="SKA76793.1"/>
    </source>
</evidence>
<dbReference type="CDD" id="cd09111">
    <property type="entry name" value="PLDc_ymdC_like_1"/>
    <property type="match status" value="1"/>
</dbReference>
<dbReference type="Gene3D" id="3.30.870.10">
    <property type="entry name" value="Endonuclease Chain A"/>
    <property type="match status" value="2"/>
</dbReference>
<dbReference type="InterPro" id="IPR001736">
    <property type="entry name" value="PLipase_D/transphosphatidylase"/>
</dbReference>
<dbReference type="RefSeq" id="WP_078811478.1">
    <property type="nucleotide sequence ID" value="NZ_FUYE01000001.1"/>
</dbReference>
<accession>A0A1T4WHJ7</accession>
<feature type="domain" description="PLD phosphodiesterase" evidence="2">
    <location>
        <begin position="437"/>
        <end position="464"/>
    </location>
</feature>
<dbReference type="OrthoDB" id="9814092at2"/>
<evidence type="ECO:0000256" key="1">
    <source>
        <dbReference type="SAM" id="MobiDB-lite"/>
    </source>
</evidence>
<sequence>MPRSSPDDDAEPPSFPARSFPSAQPRLRGIGGGLVLVLMMCLAACTGGSVRHPATQPPVPASILEGQKTIEASNHQRTVHRQGTSGFELLADGQEAFLARLAVVETAQKTLDFQYFIWQDDTLGTAFAERLLAAADRGVKVRLLLDVTFKAQSEVRSAVLAAHPNIQIGFFNPMTKLSGIFAGNPLPVIGEIDRMQSRMHNKLLIADRKVVIGGGRNLADTYFGVDPRHNMRDLDFIAAGPVVTAAAKSFDLYWDSPLTRKGDPAKLTAEDREDLQDLRRKINRKKRFLAWRREFPFPLLLSAEKARSLLSDFERRMVWADYEFVADPPERMLRQGRVSSPVWHTVEGAVGEARREVLMHAAYLIPQEDTLELFHRVTDRGVTFRILTNSLGSIDGLSAMSGIANRRKDVLEAGISLHEMDAHAPSRRDYVRARRLTPMGMHSKGLVVDDHISFVGSYNMDPRSKYINTETGVIIDSPVFAQRLKAYLETDLKPENCWRITCEKGRITWTRQLPGKRLEVHHHDPHTPFKRRVIYWLFTHLPWEDLL</sequence>
<feature type="domain" description="PLD phosphodiesterase" evidence="2">
    <location>
        <begin position="195"/>
        <end position="222"/>
    </location>
</feature>
<dbReference type="PANTHER" id="PTHR21248">
    <property type="entry name" value="CARDIOLIPIN SYNTHASE"/>
    <property type="match status" value="1"/>
</dbReference>
<dbReference type="PROSITE" id="PS50035">
    <property type="entry name" value="PLD"/>
    <property type="match status" value="2"/>
</dbReference>
<dbReference type="InterPro" id="IPR025202">
    <property type="entry name" value="PLD-like_dom"/>
</dbReference>
<organism evidence="3 4">
    <name type="scientific">Prosthecobacter debontii</name>
    <dbReference type="NCBI Taxonomy" id="48467"/>
    <lineage>
        <taxon>Bacteria</taxon>
        <taxon>Pseudomonadati</taxon>
        <taxon>Verrucomicrobiota</taxon>
        <taxon>Verrucomicrobiia</taxon>
        <taxon>Verrucomicrobiales</taxon>
        <taxon>Verrucomicrobiaceae</taxon>
        <taxon>Prosthecobacter</taxon>
    </lineage>
</organism>
<dbReference type="EMBL" id="FUYE01000001">
    <property type="protein sequence ID" value="SKA76793.1"/>
    <property type="molecule type" value="Genomic_DNA"/>
</dbReference>
<proteinExistence type="predicted"/>